<dbReference type="Gene3D" id="3.40.50.12110">
    <property type="match status" value="1"/>
</dbReference>
<accession>X0UZJ5</accession>
<dbReference type="AlphaFoldDB" id="X0UZJ5"/>
<feature type="non-terminal residue" evidence="1">
    <location>
        <position position="1"/>
    </location>
</feature>
<dbReference type="Pfam" id="PF20903">
    <property type="entry name" value="SPL"/>
    <property type="match status" value="1"/>
</dbReference>
<proteinExistence type="predicted"/>
<gene>
    <name evidence="1" type="ORF">S01H1_27969</name>
</gene>
<dbReference type="GO" id="GO:0003913">
    <property type="term" value="F:DNA photolyase activity"/>
    <property type="evidence" value="ECO:0007669"/>
    <property type="project" value="TreeGrafter"/>
</dbReference>
<sequence length="279" mass="31760">FLKSCPGTSWYTCCGYNFLNVATNCPIDCTYCILQDYLGTQPLTIHCNTDEMLEELQRSLNASEGRFSRIGTGELTDSLAIDELTGYTRDLVPFFARFDNAVLELKTKTAFVENLSSIEHNRHTIVAWSLNTESIAQSEEIGAPSVADRIQAARRCRDEGYPLAFHFDPIIEHPGWEKGYRQVVEMLFDAGIRSENVAWISLGCLRFVPRVGEIVAERFPKSVIRTGEFITAKDGKRRYFKPVRVEMYRNVVEQLRKGWPDVFIYLCMESPSVWNASLG</sequence>
<dbReference type="PANTHER" id="PTHR37822">
    <property type="entry name" value="SPORE PHOTOPRODUCT LYASE-RELATED"/>
    <property type="match status" value="1"/>
</dbReference>
<dbReference type="GO" id="GO:1904047">
    <property type="term" value="F:S-adenosyl-L-methionine binding"/>
    <property type="evidence" value="ECO:0007669"/>
    <property type="project" value="TreeGrafter"/>
</dbReference>
<dbReference type="GO" id="GO:0051539">
    <property type="term" value="F:4 iron, 4 sulfur cluster binding"/>
    <property type="evidence" value="ECO:0007669"/>
    <property type="project" value="TreeGrafter"/>
</dbReference>
<feature type="non-terminal residue" evidence="1">
    <location>
        <position position="279"/>
    </location>
</feature>
<dbReference type="InterPro" id="IPR049539">
    <property type="entry name" value="SPL"/>
</dbReference>
<evidence type="ECO:0008006" key="2">
    <source>
        <dbReference type="Google" id="ProtNLM"/>
    </source>
</evidence>
<comment type="caution">
    <text evidence="1">The sequence shown here is derived from an EMBL/GenBank/DDBJ whole genome shotgun (WGS) entry which is preliminary data.</text>
</comment>
<name>X0UZJ5_9ZZZZ</name>
<dbReference type="GO" id="GO:0042601">
    <property type="term" value="C:endospore-forming forespore"/>
    <property type="evidence" value="ECO:0007669"/>
    <property type="project" value="TreeGrafter"/>
</dbReference>
<dbReference type="InterPro" id="IPR058240">
    <property type="entry name" value="rSAM_sf"/>
</dbReference>
<evidence type="ECO:0000313" key="1">
    <source>
        <dbReference type="EMBL" id="GAF93840.1"/>
    </source>
</evidence>
<reference evidence="1" key="1">
    <citation type="journal article" date="2014" name="Front. Microbiol.">
        <title>High frequency of phylogenetically diverse reductive dehalogenase-homologous genes in deep subseafloor sedimentary metagenomes.</title>
        <authorList>
            <person name="Kawai M."/>
            <person name="Futagami T."/>
            <person name="Toyoda A."/>
            <person name="Takaki Y."/>
            <person name="Nishi S."/>
            <person name="Hori S."/>
            <person name="Arai W."/>
            <person name="Tsubouchi T."/>
            <person name="Morono Y."/>
            <person name="Uchiyama I."/>
            <person name="Ito T."/>
            <person name="Fujiyama A."/>
            <person name="Inagaki F."/>
            <person name="Takami H."/>
        </authorList>
    </citation>
    <scope>NUCLEOTIDE SEQUENCE</scope>
    <source>
        <strain evidence="1">Expedition CK06-06</strain>
    </source>
</reference>
<dbReference type="Gene3D" id="3.80.30.30">
    <property type="match status" value="1"/>
</dbReference>
<protein>
    <recommendedName>
        <fullName evidence="2">DNA photolyase</fullName>
    </recommendedName>
</protein>
<dbReference type="SUPFAM" id="SSF102114">
    <property type="entry name" value="Radical SAM enzymes"/>
    <property type="match status" value="1"/>
</dbReference>
<organism evidence="1">
    <name type="scientific">marine sediment metagenome</name>
    <dbReference type="NCBI Taxonomy" id="412755"/>
    <lineage>
        <taxon>unclassified sequences</taxon>
        <taxon>metagenomes</taxon>
        <taxon>ecological metagenomes</taxon>
    </lineage>
</organism>
<dbReference type="PANTHER" id="PTHR37822:SF2">
    <property type="entry name" value="SPORE PHOTOPRODUCT LYASE"/>
    <property type="match status" value="1"/>
</dbReference>
<dbReference type="EMBL" id="BARS01017068">
    <property type="protein sequence ID" value="GAF93840.1"/>
    <property type="molecule type" value="Genomic_DNA"/>
</dbReference>